<dbReference type="InterPro" id="IPR050824">
    <property type="entry name" value="Thiol_disulfide_DsbA"/>
</dbReference>
<reference evidence="1" key="1">
    <citation type="submission" date="2024-05" db="EMBL/GenBank/DDBJ databases">
        <title>Campylobacter coli isolated from environmental waters in Slovenia.</title>
        <authorList>
            <person name="Zautner A.E."/>
            <person name="Bunk B."/>
            <person name="Riedel T."/>
            <person name="Sproeer C."/>
        </authorList>
    </citation>
    <scope>NUCLEOTIDE SEQUENCE</scope>
    <source>
        <strain evidence="1">CCS1377</strain>
    </source>
</reference>
<dbReference type="EMBL" id="CP155620">
    <property type="protein sequence ID" value="XBJ28785.1"/>
    <property type="molecule type" value="Genomic_DNA"/>
</dbReference>
<dbReference type="InterPro" id="IPR036249">
    <property type="entry name" value="Thioredoxin-like_sf"/>
</dbReference>
<sequence>MDSVFKKMGFLILALLLLNFNLSALEKGKEFDILQEPFEMQNSVIEIFYYGCQHCYIHHKTDTLGKIKIKLPHVKYYALPFTFNSNDIGLREIYAYAQVQDDDNNISVTDEKSWVRKLNDRYFSLVFSSNKSNKKDGLNDEELVQAGLQILGITKQEIREFVQSEKAKKVLALYEKVHQTAKIYGGVPIFIINGKFKLNIEEINSLDDMIKISDELINIK</sequence>
<dbReference type="PANTHER" id="PTHR35891">
    <property type="entry name" value="THIOL:DISULFIDE INTERCHANGE PROTEIN DSBA"/>
    <property type="match status" value="1"/>
</dbReference>
<name>A0AAU7E5H9_9BACT</name>
<dbReference type="RefSeq" id="WP_348518314.1">
    <property type="nucleotide sequence ID" value="NZ_CP155620.1"/>
</dbReference>
<protein>
    <recommendedName>
        <fullName evidence="2">Thiol:disulfide interchange protein</fullName>
    </recommendedName>
</protein>
<proteinExistence type="predicted"/>
<dbReference type="AlphaFoldDB" id="A0AAU7E5H9"/>
<dbReference type="SUPFAM" id="SSF52833">
    <property type="entry name" value="Thioredoxin-like"/>
    <property type="match status" value="1"/>
</dbReference>
<dbReference type="PANTHER" id="PTHR35891:SF3">
    <property type="entry name" value="THIOL:DISULFIDE INTERCHANGE PROTEIN DSBL"/>
    <property type="match status" value="1"/>
</dbReference>
<dbReference type="Gene3D" id="3.40.30.10">
    <property type="entry name" value="Glutaredoxin"/>
    <property type="match status" value="1"/>
</dbReference>
<organism evidence="1">
    <name type="scientific">Campylobacter sp. CCS1377</name>
    <dbReference type="NCBI Taxonomy" id="3158229"/>
    <lineage>
        <taxon>Bacteria</taxon>
        <taxon>Pseudomonadati</taxon>
        <taxon>Campylobacterota</taxon>
        <taxon>Epsilonproteobacteria</taxon>
        <taxon>Campylobacterales</taxon>
        <taxon>Campylobacteraceae</taxon>
        <taxon>Campylobacter</taxon>
    </lineage>
</organism>
<evidence type="ECO:0000313" key="1">
    <source>
        <dbReference type="EMBL" id="XBJ28785.1"/>
    </source>
</evidence>
<gene>
    <name evidence="1" type="ORF">AAH949_06735</name>
</gene>
<accession>A0AAU7E5H9</accession>
<evidence type="ECO:0008006" key="2">
    <source>
        <dbReference type="Google" id="ProtNLM"/>
    </source>
</evidence>